<sequence length="62" mass="7247">MAKRYTEEFKNTIVELYNSGKPCIKDLNSRKIVGYSMFKNIDTKLAIKALENAYKFQKPNEI</sequence>
<dbReference type="Proteomes" id="UP001142078">
    <property type="component" value="Unassembled WGS sequence"/>
</dbReference>
<protein>
    <recommendedName>
        <fullName evidence="3">Transposase</fullName>
    </recommendedName>
</protein>
<dbReference type="RefSeq" id="WP_042682973.1">
    <property type="nucleotide sequence ID" value="NZ_CABKTM010000049.1"/>
</dbReference>
<dbReference type="OrthoDB" id="2148028at2"/>
<reference evidence="1" key="1">
    <citation type="submission" date="2022-07" db="EMBL/GenBank/DDBJ databases">
        <title>Enhanced cultured diversity of the mouse gut microbiota enables custom-made synthetic communities.</title>
        <authorList>
            <person name="Afrizal A."/>
        </authorList>
    </citation>
    <scope>NUCLEOTIDE SEQUENCE</scope>
    <source>
        <strain evidence="1">DSM 29482</strain>
    </source>
</reference>
<evidence type="ECO:0008006" key="3">
    <source>
        <dbReference type="Google" id="ProtNLM"/>
    </source>
</evidence>
<dbReference type="AlphaFoldDB" id="A0A9X2MHB2"/>
<proteinExistence type="predicted"/>
<accession>A0A9X2MHB2</accession>
<comment type="caution">
    <text evidence="1">The sequence shown here is derived from an EMBL/GenBank/DDBJ whole genome shotgun (WGS) entry which is preliminary data.</text>
</comment>
<keyword evidence="2" id="KW-1185">Reference proteome</keyword>
<gene>
    <name evidence="1" type="ORF">NSA23_07755</name>
</gene>
<evidence type="ECO:0000313" key="2">
    <source>
        <dbReference type="Proteomes" id="UP001142078"/>
    </source>
</evidence>
<dbReference type="EMBL" id="JANJZL010000004">
    <property type="protein sequence ID" value="MCR2044015.1"/>
    <property type="molecule type" value="Genomic_DNA"/>
</dbReference>
<name>A0A9X2MHB2_9FIRM</name>
<evidence type="ECO:0000313" key="1">
    <source>
        <dbReference type="EMBL" id="MCR2044015.1"/>
    </source>
</evidence>
<organism evidence="1 2">
    <name type="scientific">Anaerosalibacter massiliensis</name>
    <dbReference type="NCBI Taxonomy" id="1347392"/>
    <lineage>
        <taxon>Bacteria</taxon>
        <taxon>Bacillati</taxon>
        <taxon>Bacillota</taxon>
        <taxon>Tissierellia</taxon>
        <taxon>Tissierellales</taxon>
        <taxon>Sporanaerobacteraceae</taxon>
        <taxon>Anaerosalibacter</taxon>
    </lineage>
</organism>